<evidence type="ECO:0000313" key="2">
    <source>
        <dbReference type="EMBL" id="ORB14459.1"/>
    </source>
</evidence>
<dbReference type="EMBL" id="MVIC01000017">
    <property type="protein sequence ID" value="ORB14459.1"/>
    <property type="molecule type" value="Genomic_DNA"/>
</dbReference>
<sequence>MGEFTGSIAVDWDGEALFRYLSDVSNLTDYFPRLTSAEPGPGDEVTTTANLPEGGVVSADGWFRVNEDARRIEWGAVGTNDYSGYLHVTESQDGSLVELHLHTTRAADDDADVQHDIDETLRNIKRLAQHRGAVS</sequence>
<dbReference type="EMBL" id="AP022583">
    <property type="protein sequence ID" value="BBY06931.1"/>
    <property type="molecule type" value="Genomic_DNA"/>
</dbReference>
<protein>
    <recommendedName>
        <fullName evidence="5">Polyketide cyclase</fullName>
    </recommendedName>
</protein>
<reference evidence="2 3" key="1">
    <citation type="submission" date="2017-02" db="EMBL/GenBank/DDBJ databases">
        <title>The new phylogeny of genus Mycobacterium.</title>
        <authorList>
            <person name="Tortoli E."/>
            <person name="Trovato A."/>
            <person name="Cirillo D.M."/>
        </authorList>
    </citation>
    <scope>NUCLEOTIDE SEQUENCE [LARGE SCALE GENOMIC DNA]</scope>
    <source>
        <strain evidence="2 3">DSM 45145</strain>
    </source>
</reference>
<dbReference type="SUPFAM" id="SSF55961">
    <property type="entry name" value="Bet v1-like"/>
    <property type="match status" value="1"/>
</dbReference>
<accession>A0A7I7PEF1</accession>
<proteinExistence type="predicted"/>
<dbReference type="Gene3D" id="3.30.530.20">
    <property type="match status" value="1"/>
</dbReference>
<name>A0A7I7PEF1_9MYCO</name>
<dbReference type="RefSeq" id="WP_083087777.1">
    <property type="nucleotide sequence ID" value="NZ_AP022583.1"/>
</dbReference>
<dbReference type="InterPro" id="IPR023393">
    <property type="entry name" value="START-like_dom_sf"/>
</dbReference>
<dbReference type="InterPro" id="IPR019587">
    <property type="entry name" value="Polyketide_cyclase/dehydratase"/>
</dbReference>
<evidence type="ECO:0008006" key="5">
    <source>
        <dbReference type="Google" id="ProtNLM"/>
    </source>
</evidence>
<dbReference type="OrthoDB" id="880456at2"/>
<evidence type="ECO:0000313" key="3">
    <source>
        <dbReference type="Proteomes" id="UP000192374"/>
    </source>
</evidence>
<keyword evidence="3" id="KW-1185">Reference proteome</keyword>
<reference evidence="1" key="3">
    <citation type="submission" date="2020-02" db="EMBL/GenBank/DDBJ databases">
        <authorList>
            <person name="Matsumoto Y."/>
            <person name="Motooka D."/>
            <person name="Nakamura S."/>
        </authorList>
    </citation>
    <scope>NUCLEOTIDE SEQUENCE</scope>
    <source>
        <strain evidence="1">JCM 16367</strain>
    </source>
</reference>
<gene>
    <name evidence="2" type="ORF">BST37_11160</name>
    <name evidence="1" type="ORF">MNVI_22490</name>
</gene>
<evidence type="ECO:0000313" key="4">
    <source>
        <dbReference type="Proteomes" id="UP000466894"/>
    </source>
</evidence>
<dbReference type="Pfam" id="PF10604">
    <property type="entry name" value="Polyketide_cyc2"/>
    <property type="match status" value="1"/>
</dbReference>
<dbReference type="Proteomes" id="UP000192374">
    <property type="component" value="Unassembled WGS sequence"/>
</dbReference>
<dbReference type="AlphaFoldDB" id="A0A7I7PEF1"/>
<organism evidence="1 4">
    <name type="scientific">Mycobacterium noviomagense</name>
    <dbReference type="NCBI Taxonomy" id="459858"/>
    <lineage>
        <taxon>Bacteria</taxon>
        <taxon>Bacillati</taxon>
        <taxon>Actinomycetota</taxon>
        <taxon>Actinomycetes</taxon>
        <taxon>Mycobacteriales</taxon>
        <taxon>Mycobacteriaceae</taxon>
        <taxon>Mycobacterium</taxon>
    </lineage>
</organism>
<evidence type="ECO:0000313" key="1">
    <source>
        <dbReference type="EMBL" id="BBY06931.1"/>
    </source>
</evidence>
<dbReference type="Proteomes" id="UP000466894">
    <property type="component" value="Chromosome"/>
</dbReference>
<dbReference type="KEGG" id="mnv:MNVI_22490"/>
<reference evidence="1 4" key="2">
    <citation type="journal article" date="2019" name="Emerg. Microbes Infect.">
        <title>Comprehensive subspecies identification of 175 nontuberculous mycobacteria species based on 7547 genomic profiles.</title>
        <authorList>
            <person name="Matsumoto Y."/>
            <person name="Kinjo T."/>
            <person name="Motooka D."/>
            <person name="Nabeya D."/>
            <person name="Jung N."/>
            <person name="Uechi K."/>
            <person name="Horii T."/>
            <person name="Iida T."/>
            <person name="Fujita J."/>
            <person name="Nakamura S."/>
        </authorList>
    </citation>
    <scope>NUCLEOTIDE SEQUENCE [LARGE SCALE GENOMIC DNA]</scope>
    <source>
        <strain evidence="1 4">JCM 16367</strain>
    </source>
</reference>